<dbReference type="InterPro" id="IPR011257">
    <property type="entry name" value="DNA_glycosylase"/>
</dbReference>
<evidence type="ECO:0000256" key="3">
    <source>
        <dbReference type="ARBA" id="ARBA00022723"/>
    </source>
</evidence>
<evidence type="ECO:0000256" key="5">
    <source>
        <dbReference type="ARBA" id="ARBA00022801"/>
    </source>
</evidence>
<dbReference type="Pfam" id="PF10576">
    <property type="entry name" value="EndIII_4Fe-2S"/>
    <property type="match status" value="1"/>
</dbReference>
<keyword evidence="3" id="KW-0479">Metal-binding</keyword>
<dbReference type="InterPro" id="IPR003265">
    <property type="entry name" value="HhH-GPD_domain"/>
</dbReference>
<evidence type="ECO:0000256" key="4">
    <source>
        <dbReference type="ARBA" id="ARBA00022763"/>
    </source>
</evidence>
<keyword evidence="8" id="KW-0234">DNA repair</keyword>
<keyword evidence="12" id="KW-0456">Lyase</keyword>
<dbReference type="Proteomes" id="UP001055102">
    <property type="component" value="Unassembled WGS sequence"/>
</dbReference>
<dbReference type="PROSITE" id="PS00764">
    <property type="entry name" value="ENDONUCLEASE_III_1"/>
    <property type="match status" value="1"/>
</dbReference>
<comment type="cofactor">
    <cofactor evidence="1">
        <name>[4Fe-4S] cluster</name>
        <dbReference type="ChEBI" id="CHEBI:49883"/>
    </cofactor>
</comment>
<dbReference type="PANTHER" id="PTHR47203:SF1">
    <property type="entry name" value="HYPOTHETICAL BASE EXCISION DNA REPAIR PROTEIN (EUROFUNG)"/>
    <property type="match status" value="1"/>
</dbReference>
<evidence type="ECO:0000256" key="6">
    <source>
        <dbReference type="ARBA" id="ARBA00023004"/>
    </source>
</evidence>
<comment type="similarity">
    <text evidence="2">Belongs to the Nth/MutY family.</text>
</comment>
<dbReference type="SUPFAM" id="SSF48150">
    <property type="entry name" value="DNA-glycosylase"/>
    <property type="match status" value="1"/>
</dbReference>
<dbReference type="EMBL" id="BPQR01000018">
    <property type="protein sequence ID" value="GJE05819.1"/>
    <property type="molecule type" value="Genomic_DNA"/>
</dbReference>
<evidence type="ECO:0000313" key="13">
    <source>
        <dbReference type="Proteomes" id="UP001055102"/>
    </source>
</evidence>
<keyword evidence="13" id="KW-1185">Reference proteome</keyword>
<dbReference type="SMART" id="SM00525">
    <property type="entry name" value="FES"/>
    <property type="match status" value="1"/>
</dbReference>
<keyword evidence="9" id="KW-0326">Glycosidase</keyword>
<dbReference type="SMART" id="SM00478">
    <property type="entry name" value="ENDO3c"/>
    <property type="match status" value="1"/>
</dbReference>
<dbReference type="InterPro" id="IPR003651">
    <property type="entry name" value="Endonuclease3_FeS-loop_motif"/>
</dbReference>
<reference evidence="12" key="1">
    <citation type="journal article" date="2021" name="Front. Microbiol.">
        <title>Comprehensive Comparative Genomics and Phenotyping of Methylobacterium Species.</title>
        <authorList>
            <person name="Alessa O."/>
            <person name="Ogura Y."/>
            <person name="Fujitani Y."/>
            <person name="Takami H."/>
            <person name="Hayashi T."/>
            <person name="Sahin N."/>
            <person name="Tani A."/>
        </authorList>
    </citation>
    <scope>NUCLEOTIDE SEQUENCE</scope>
    <source>
        <strain evidence="12">LMG 23639</strain>
    </source>
</reference>
<evidence type="ECO:0000313" key="12">
    <source>
        <dbReference type="EMBL" id="GJE05819.1"/>
    </source>
</evidence>
<evidence type="ECO:0000259" key="11">
    <source>
        <dbReference type="SMART" id="SM00478"/>
    </source>
</evidence>
<dbReference type="PIRSF" id="PIRSF001435">
    <property type="entry name" value="Nth"/>
    <property type="match status" value="1"/>
</dbReference>
<dbReference type="PANTHER" id="PTHR47203">
    <property type="match status" value="1"/>
</dbReference>
<dbReference type="InterPro" id="IPR023170">
    <property type="entry name" value="HhH_base_excis_C"/>
</dbReference>
<feature type="region of interest" description="Disordered" evidence="10">
    <location>
        <begin position="1"/>
        <end position="28"/>
    </location>
</feature>
<keyword evidence="7" id="KW-0411">Iron-sulfur</keyword>
<sequence length="259" mass="28384">MPIPSPQKSFLDAPPPRRSRAAAPSPSPDLREKALLVHRRLCAVYDCPIPYFHSLDPLSELISSLLSHRTRNADSGRAFKALRARFPDWAEVLEAPVSEIEALIAGVTWPELKAPRIRAVLLAVRERVGALSLDFLAEWPVEEARTWLQAIPGIGPKTSAAVLSFSTLRMPALPVDSHHHRVAQRLGLIPRSVDVGPSHPILRAQLPADWSAQQLYDNHEVLMLHGQDTCRHARPACGRCPLADICPSASATRPASPAP</sequence>
<gene>
    <name evidence="12" type="primary">pdg</name>
    <name evidence="12" type="ORF">AOPFMNJM_1125</name>
</gene>
<organism evidence="12 13">
    <name type="scientific">Methylobacterium jeotgali</name>
    <dbReference type="NCBI Taxonomy" id="381630"/>
    <lineage>
        <taxon>Bacteria</taxon>
        <taxon>Pseudomonadati</taxon>
        <taxon>Pseudomonadota</taxon>
        <taxon>Alphaproteobacteria</taxon>
        <taxon>Hyphomicrobiales</taxon>
        <taxon>Methylobacteriaceae</taxon>
        <taxon>Methylobacterium</taxon>
    </lineage>
</organism>
<keyword evidence="6" id="KW-0408">Iron</keyword>
<name>A0ABQ4SRI0_9HYPH</name>
<dbReference type="RefSeq" id="WP_238274484.1">
    <property type="nucleotide sequence ID" value="NZ_BPQR01000018.1"/>
</dbReference>
<accession>A0ABQ4SRI0</accession>
<keyword evidence="5" id="KW-0378">Hydrolase</keyword>
<dbReference type="CDD" id="cd00056">
    <property type="entry name" value="ENDO3c"/>
    <property type="match status" value="1"/>
</dbReference>
<evidence type="ECO:0000256" key="9">
    <source>
        <dbReference type="ARBA" id="ARBA00023295"/>
    </source>
</evidence>
<comment type="caution">
    <text evidence="12">The sequence shown here is derived from an EMBL/GenBank/DDBJ whole genome shotgun (WGS) entry which is preliminary data.</text>
</comment>
<proteinExistence type="inferred from homology"/>
<evidence type="ECO:0000256" key="7">
    <source>
        <dbReference type="ARBA" id="ARBA00023014"/>
    </source>
</evidence>
<dbReference type="Pfam" id="PF00730">
    <property type="entry name" value="HhH-GPD"/>
    <property type="match status" value="1"/>
</dbReference>
<reference evidence="12" key="2">
    <citation type="submission" date="2021-08" db="EMBL/GenBank/DDBJ databases">
        <authorList>
            <person name="Tani A."/>
            <person name="Ola A."/>
            <person name="Ogura Y."/>
            <person name="Katsura K."/>
            <person name="Hayashi T."/>
        </authorList>
    </citation>
    <scope>NUCLEOTIDE SEQUENCE</scope>
    <source>
        <strain evidence="12">LMG 23639</strain>
    </source>
</reference>
<evidence type="ECO:0000256" key="8">
    <source>
        <dbReference type="ARBA" id="ARBA00023204"/>
    </source>
</evidence>
<dbReference type="InterPro" id="IPR004035">
    <property type="entry name" value="Endouclease-III_FeS-bd_BS"/>
</dbReference>
<dbReference type="Gene3D" id="1.10.1670.10">
    <property type="entry name" value="Helix-hairpin-Helix base-excision DNA repair enzymes (C-terminal)"/>
    <property type="match status" value="1"/>
</dbReference>
<feature type="domain" description="HhH-GPD" evidence="11">
    <location>
        <begin position="66"/>
        <end position="228"/>
    </location>
</feature>
<evidence type="ECO:0000256" key="1">
    <source>
        <dbReference type="ARBA" id="ARBA00001966"/>
    </source>
</evidence>
<dbReference type="GO" id="GO:0016829">
    <property type="term" value="F:lyase activity"/>
    <property type="evidence" value="ECO:0007669"/>
    <property type="project" value="UniProtKB-KW"/>
</dbReference>
<protein>
    <submittedName>
        <fullName evidence="12">Ultraviolet N-glycosylase/AP lyase</fullName>
    </submittedName>
</protein>
<evidence type="ECO:0000256" key="10">
    <source>
        <dbReference type="SAM" id="MobiDB-lite"/>
    </source>
</evidence>
<dbReference type="Gene3D" id="1.10.340.30">
    <property type="entry name" value="Hypothetical protein, domain 2"/>
    <property type="match status" value="1"/>
</dbReference>
<evidence type="ECO:0000256" key="2">
    <source>
        <dbReference type="ARBA" id="ARBA00008343"/>
    </source>
</evidence>
<keyword evidence="4" id="KW-0227">DNA damage</keyword>